<proteinExistence type="predicted"/>
<evidence type="ECO:0000313" key="3">
    <source>
        <dbReference type="Proteomes" id="UP000761534"/>
    </source>
</evidence>
<dbReference type="PROSITE" id="PS51257">
    <property type="entry name" value="PROKAR_LIPOPROTEIN"/>
    <property type="match status" value="1"/>
</dbReference>
<evidence type="ECO:0000256" key="1">
    <source>
        <dbReference type="SAM" id="SignalP"/>
    </source>
</evidence>
<evidence type="ECO:0000313" key="2">
    <source>
        <dbReference type="EMBL" id="KAA8904213.1"/>
    </source>
</evidence>
<dbReference type="VEuPathDB" id="FungiDB:TRICI_005588"/>
<organism evidence="2 3">
    <name type="scientific">Trichomonascus ciferrii</name>
    <dbReference type="NCBI Taxonomy" id="44093"/>
    <lineage>
        <taxon>Eukaryota</taxon>
        <taxon>Fungi</taxon>
        <taxon>Dikarya</taxon>
        <taxon>Ascomycota</taxon>
        <taxon>Saccharomycotina</taxon>
        <taxon>Dipodascomycetes</taxon>
        <taxon>Dipodascales</taxon>
        <taxon>Trichomonascaceae</taxon>
        <taxon>Trichomonascus</taxon>
        <taxon>Trichomonascus ciferrii complex</taxon>
    </lineage>
</organism>
<comment type="caution">
    <text evidence="2">The sequence shown here is derived from an EMBL/GenBank/DDBJ whole genome shotgun (WGS) entry which is preliminary data.</text>
</comment>
<feature type="signal peptide" evidence="1">
    <location>
        <begin position="1"/>
        <end position="19"/>
    </location>
</feature>
<dbReference type="EMBL" id="SWFS01000433">
    <property type="protein sequence ID" value="KAA8904213.1"/>
    <property type="molecule type" value="Genomic_DNA"/>
</dbReference>
<dbReference type="OrthoDB" id="4024574at2759"/>
<keyword evidence="3" id="KW-1185">Reference proteome</keyword>
<gene>
    <name evidence="2" type="ORF">TRICI_005588</name>
</gene>
<sequence>MKFVITGAVLLVGFVGCQMDLIPKQPGNQVVCDPGQFGFEDFYGFTIQHQVTLHRPLEHHTRISRCEGGNPEGFDAYRPLPMAFHQGFKGDDLVWGQKICTMDMSGNTCYLLARRREYALRRISLYYPDLWIGGMYLCPGEEDDDGLECNNVNAIPLRPLLSSDPWNAWWEMPDGRHYVQRIPLIQTLDDPKDIRFPAPLPPDDWHEQVDVNEAYEYDAAELRNTESAELQLHKTWFDIFTQNAPLTENIILPVNYNQQYPLVHYMSQLSHNQSLAFLKYAHQLYSSAIKYHN</sequence>
<protein>
    <submittedName>
        <fullName evidence="2">Uncharacterized protein</fullName>
    </submittedName>
</protein>
<accession>A0A642US27</accession>
<name>A0A642US27_9ASCO</name>
<dbReference type="Proteomes" id="UP000761534">
    <property type="component" value="Unassembled WGS sequence"/>
</dbReference>
<feature type="chain" id="PRO_5025032328" evidence="1">
    <location>
        <begin position="20"/>
        <end position="293"/>
    </location>
</feature>
<keyword evidence="1" id="KW-0732">Signal</keyword>
<dbReference type="AlphaFoldDB" id="A0A642US27"/>
<reference evidence="2" key="1">
    <citation type="journal article" date="2019" name="G3 (Bethesda)">
        <title>Genome Assemblies of Two Rare Opportunistic Yeast Pathogens: Diutina rugosa (syn. Candida rugosa) and Trichomonascus ciferrii (syn. Candida ciferrii).</title>
        <authorList>
            <person name="Mixao V."/>
            <person name="Saus E."/>
            <person name="Hansen A.P."/>
            <person name="Lass-Florl C."/>
            <person name="Gabaldon T."/>
        </authorList>
    </citation>
    <scope>NUCLEOTIDE SEQUENCE</scope>
    <source>
        <strain evidence="2">CBS 4856</strain>
    </source>
</reference>